<comment type="similarity">
    <text evidence="1 7 8">Belongs to the universal ribosomal protein uS4 family.</text>
</comment>
<proteinExistence type="inferred from homology"/>
<evidence type="ECO:0000256" key="7">
    <source>
        <dbReference type="HAMAP-Rule" id="MF_01306"/>
    </source>
</evidence>
<evidence type="ECO:0000256" key="3">
    <source>
        <dbReference type="ARBA" id="ARBA00022884"/>
    </source>
</evidence>
<comment type="subunit">
    <text evidence="7">Part of the 30S ribosomal subunit. Contacts protein S5. The interaction surface between S4 and S5 is involved in control of translational fidelity.</text>
</comment>
<dbReference type="InterPro" id="IPR018079">
    <property type="entry name" value="Ribosomal_uS4_CS"/>
</dbReference>
<keyword evidence="3 7" id="KW-0694">RNA-binding</keyword>
<keyword evidence="4 7" id="KW-0689">Ribosomal protein</keyword>
<evidence type="ECO:0000256" key="4">
    <source>
        <dbReference type="ARBA" id="ARBA00022980"/>
    </source>
</evidence>
<feature type="domain" description="Small ribosomal subunit protein uS4 N-terminal" evidence="11">
    <location>
        <begin position="3"/>
        <end position="95"/>
    </location>
</feature>
<evidence type="ECO:0000256" key="9">
    <source>
        <dbReference type="SAM" id="MobiDB-lite"/>
    </source>
</evidence>
<dbReference type="EMBL" id="LCRX01000015">
    <property type="protein sequence ID" value="KKW41626.1"/>
    <property type="molecule type" value="Genomic_DNA"/>
</dbReference>
<reference evidence="12 13" key="1">
    <citation type="journal article" date="2015" name="Nature">
        <title>rRNA introns, odd ribosomes, and small enigmatic genomes across a large radiation of phyla.</title>
        <authorList>
            <person name="Brown C.T."/>
            <person name="Hug L.A."/>
            <person name="Thomas B.C."/>
            <person name="Sharon I."/>
            <person name="Castelle C.J."/>
            <person name="Singh A."/>
            <person name="Wilkins M.J."/>
            <person name="Williams K.H."/>
            <person name="Banfield J.F."/>
        </authorList>
    </citation>
    <scope>NUCLEOTIDE SEQUENCE [LARGE SCALE GENOMIC DNA]</scope>
</reference>
<dbReference type="Gene3D" id="1.10.1050.10">
    <property type="entry name" value="Ribosomal Protein S4 Delta 41, Chain A, domain 1"/>
    <property type="match status" value="1"/>
</dbReference>
<dbReference type="NCBIfam" id="TIGR01017">
    <property type="entry name" value="rpsD_bact"/>
    <property type="match status" value="1"/>
</dbReference>
<dbReference type="SMART" id="SM00363">
    <property type="entry name" value="S4"/>
    <property type="match status" value="1"/>
</dbReference>
<dbReference type="PROSITE" id="PS50889">
    <property type="entry name" value="S4"/>
    <property type="match status" value="1"/>
</dbReference>
<dbReference type="STRING" id="1619044.UY92_C0015G0038"/>
<evidence type="ECO:0000256" key="2">
    <source>
        <dbReference type="ARBA" id="ARBA00022730"/>
    </source>
</evidence>
<feature type="domain" description="RNA-binding S4" evidence="10">
    <location>
        <begin position="96"/>
        <end position="155"/>
    </location>
</feature>
<keyword evidence="5 7" id="KW-0687">Ribonucleoprotein</keyword>
<dbReference type="NCBIfam" id="NF003717">
    <property type="entry name" value="PRK05327.1"/>
    <property type="match status" value="1"/>
</dbReference>
<accession>A0A0G1YEJ2</accession>
<dbReference type="GO" id="GO:0015935">
    <property type="term" value="C:small ribosomal subunit"/>
    <property type="evidence" value="ECO:0007669"/>
    <property type="project" value="InterPro"/>
</dbReference>
<dbReference type="PATRIC" id="fig|1619044.3.peg.1156"/>
<protein>
    <recommendedName>
        <fullName evidence="6 7">Small ribosomal subunit protein uS4</fullName>
    </recommendedName>
</protein>
<dbReference type="PANTHER" id="PTHR11831">
    <property type="entry name" value="30S 40S RIBOSOMAL PROTEIN"/>
    <property type="match status" value="1"/>
</dbReference>
<evidence type="ECO:0000256" key="6">
    <source>
        <dbReference type="ARBA" id="ARBA00035254"/>
    </source>
</evidence>
<evidence type="ECO:0000259" key="11">
    <source>
        <dbReference type="SMART" id="SM01390"/>
    </source>
</evidence>
<feature type="region of interest" description="Disordered" evidence="9">
    <location>
        <begin position="33"/>
        <end position="52"/>
    </location>
</feature>
<dbReference type="InterPro" id="IPR036986">
    <property type="entry name" value="S4_RNA-bd_sf"/>
</dbReference>
<dbReference type="SUPFAM" id="SSF55174">
    <property type="entry name" value="Alpha-L RNA-binding motif"/>
    <property type="match status" value="1"/>
</dbReference>
<evidence type="ECO:0000313" key="13">
    <source>
        <dbReference type="Proteomes" id="UP000033870"/>
    </source>
</evidence>
<dbReference type="InterPro" id="IPR005709">
    <property type="entry name" value="Ribosomal_uS4_bac-type"/>
</dbReference>
<dbReference type="HAMAP" id="MF_01306_B">
    <property type="entry name" value="Ribosomal_uS4_B"/>
    <property type="match status" value="1"/>
</dbReference>
<dbReference type="Proteomes" id="UP000033870">
    <property type="component" value="Unassembled WGS sequence"/>
</dbReference>
<sequence>MGRYTGPRNKIARRFGVNLGLKSNSAKVARRLNQRPGVHGPGSRPKAPSSFGKQLIEKQKAKFMYGIRERQLRRYVDTARSTRGNSGTMLLELLEMRLDNVIYRLGFAATRAQARQMVNHGMFVLNGKKMDIPSHVVKIGDTVTIKPNKAKKKLFEGMDEKLEKQELPSWLTADRATLSGKVVSKPGETDFEKLFDVKFIIEYFSTR</sequence>
<comment type="function">
    <text evidence="7">With S5 and S12 plays an important role in translational accuracy.</text>
</comment>
<name>A0A0G1YEJ2_9BACT</name>
<dbReference type="Pfam" id="PF00163">
    <property type="entry name" value="Ribosomal_S4"/>
    <property type="match status" value="1"/>
</dbReference>
<dbReference type="InterPro" id="IPR022801">
    <property type="entry name" value="Ribosomal_uS4"/>
</dbReference>
<evidence type="ECO:0000256" key="8">
    <source>
        <dbReference type="RuleBase" id="RU003699"/>
    </source>
</evidence>
<organism evidence="12 13">
    <name type="scientific">Candidatus Magasanikbacteria bacterium GW2011_GWA2_56_11</name>
    <dbReference type="NCBI Taxonomy" id="1619044"/>
    <lineage>
        <taxon>Bacteria</taxon>
        <taxon>Candidatus Magasanikiibacteriota</taxon>
    </lineage>
</organism>
<dbReference type="InterPro" id="IPR001912">
    <property type="entry name" value="Ribosomal_uS4_N"/>
</dbReference>
<evidence type="ECO:0000259" key="10">
    <source>
        <dbReference type="SMART" id="SM00363"/>
    </source>
</evidence>
<keyword evidence="2 7" id="KW-0699">rRNA-binding</keyword>
<dbReference type="AlphaFoldDB" id="A0A0G1YEJ2"/>
<gene>
    <name evidence="7" type="primary">rpsD</name>
    <name evidence="12" type="ORF">UY92_C0015G0038</name>
</gene>
<comment type="caution">
    <text evidence="12">The sequence shown here is derived from an EMBL/GenBank/DDBJ whole genome shotgun (WGS) entry which is preliminary data.</text>
</comment>
<dbReference type="GO" id="GO:0019843">
    <property type="term" value="F:rRNA binding"/>
    <property type="evidence" value="ECO:0007669"/>
    <property type="project" value="UniProtKB-UniRule"/>
</dbReference>
<evidence type="ECO:0000313" key="12">
    <source>
        <dbReference type="EMBL" id="KKW41626.1"/>
    </source>
</evidence>
<evidence type="ECO:0000256" key="1">
    <source>
        <dbReference type="ARBA" id="ARBA00007465"/>
    </source>
</evidence>
<dbReference type="PANTHER" id="PTHR11831:SF4">
    <property type="entry name" value="SMALL RIBOSOMAL SUBUNIT PROTEIN US4M"/>
    <property type="match status" value="1"/>
</dbReference>
<evidence type="ECO:0000256" key="5">
    <source>
        <dbReference type="ARBA" id="ARBA00023274"/>
    </source>
</evidence>
<dbReference type="FunFam" id="3.10.290.10:FF:000001">
    <property type="entry name" value="30S ribosomal protein S4"/>
    <property type="match status" value="1"/>
</dbReference>
<dbReference type="SMART" id="SM01390">
    <property type="entry name" value="Ribosomal_S4"/>
    <property type="match status" value="1"/>
</dbReference>
<dbReference type="CDD" id="cd00165">
    <property type="entry name" value="S4"/>
    <property type="match status" value="1"/>
</dbReference>
<dbReference type="InterPro" id="IPR002942">
    <property type="entry name" value="S4_RNA-bd"/>
</dbReference>
<dbReference type="Gene3D" id="3.10.290.10">
    <property type="entry name" value="RNA-binding S4 domain"/>
    <property type="match status" value="1"/>
</dbReference>
<dbReference type="Pfam" id="PF01479">
    <property type="entry name" value="S4"/>
    <property type="match status" value="1"/>
</dbReference>
<dbReference type="GO" id="GO:0003735">
    <property type="term" value="F:structural constituent of ribosome"/>
    <property type="evidence" value="ECO:0007669"/>
    <property type="project" value="InterPro"/>
</dbReference>
<dbReference type="GO" id="GO:0006412">
    <property type="term" value="P:translation"/>
    <property type="evidence" value="ECO:0007669"/>
    <property type="project" value="UniProtKB-UniRule"/>
</dbReference>
<dbReference type="PROSITE" id="PS00632">
    <property type="entry name" value="RIBOSOMAL_S4"/>
    <property type="match status" value="1"/>
</dbReference>
<dbReference type="GO" id="GO:0042274">
    <property type="term" value="P:ribosomal small subunit biogenesis"/>
    <property type="evidence" value="ECO:0007669"/>
    <property type="project" value="TreeGrafter"/>
</dbReference>
<comment type="function">
    <text evidence="7">One of the primary rRNA binding proteins, it binds directly to 16S rRNA where it nucleates assembly of the body of the 30S subunit.</text>
</comment>